<gene>
    <name evidence="1" type="primary">MDJ1</name>
    <name evidence="1" type="ORF">EV182_001694</name>
</gene>
<dbReference type="EMBL" id="JAMZIH010000276">
    <property type="protein sequence ID" value="KAJ1679610.1"/>
    <property type="molecule type" value="Genomic_DNA"/>
</dbReference>
<evidence type="ECO:0000313" key="2">
    <source>
        <dbReference type="Proteomes" id="UP001145114"/>
    </source>
</evidence>
<comment type="caution">
    <text evidence="1">The sequence shown here is derived from an EMBL/GenBank/DDBJ whole genome shotgun (WGS) entry which is preliminary data.</text>
</comment>
<reference evidence="1" key="1">
    <citation type="submission" date="2022-06" db="EMBL/GenBank/DDBJ databases">
        <title>Phylogenomic reconstructions and comparative analyses of Kickxellomycotina fungi.</title>
        <authorList>
            <person name="Reynolds N.K."/>
            <person name="Stajich J.E."/>
            <person name="Barry K."/>
            <person name="Grigoriev I.V."/>
            <person name="Crous P."/>
            <person name="Smith M.E."/>
        </authorList>
    </citation>
    <scope>NUCLEOTIDE SEQUENCE</scope>
    <source>
        <strain evidence="1">RSA 2271</strain>
    </source>
</reference>
<dbReference type="Proteomes" id="UP001145114">
    <property type="component" value="Unassembled WGS sequence"/>
</dbReference>
<evidence type="ECO:0000313" key="1">
    <source>
        <dbReference type="EMBL" id="KAJ1679610.1"/>
    </source>
</evidence>
<organism evidence="1 2">
    <name type="scientific">Spiromyces aspiralis</name>
    <dbReference type="NCBI Taxonomy" id="68401"/>
    <lineage>
        <taxon>Eukaryota</taxon>
        <taxon>Fungi</taxon>
        <taxon>Fungi incertae sedis</taxon>
        <taxon>Zoopagomycota</taxon>
        <taxon>Kickxellomycotina</taxon>
        <taxon>Kickxellomycetes</taxon>
        <taxon>Kickxellales</taxon>
        <taxon>Kickxellaceae</taxon>
        <taxon>Spiromyces</taxon>
    </lineage>
</organism>
<keyword evidence="2" id="KW-1185">Reference proteome</keyword>
<accession>A0ACC1HSQ9</accession>
<protein>
    <submittedName>
        <fullName evidence="1">Mdj1 protein</fullName>
    </submittedName>
</protein>
<name>A0ACC1HSQ9_9FUNG</name>
<sequence>MALLCRRLTSKSQPTIPRLGALIQDTNCLFLRPVNVARSTVTLLTRPNKSPGGRRSFHTTNPRLAEDYYGILGVSRNASQSEIKKAYYQARCEGKTLSDESKRKMYDQFGTAEPGAGFGGAGAGGFPGAGFGHAGGFNNVDFDDIFSQIFGAAGGGPRRAGGARRRTGAYTVVGDDIEAALTIPFLDAVRGCERSVTITPVVLCHTCNGSGARKGAKPTTCPTCGGSGQHIFSMGGFQMAQTCQACDGEGSTIQPKDRCGTCAGQGRVRERQTVPVHIPAGCSDGMRIQLKGFGDAPLEGTGPRGDLFVRVQVMPSKTFRRKGSDIYIDTNVPFSTALLGGFIKVPTVDGEVEVTIKPGIQPGDELRLRSKGVPKLHSSVRGDQYINVNVRLPRQRELLQAFVDDVEGRTAKQVFKDAAASSRAETAAPDSKSTRSSANKDPSDSATSSALAAETEDNSNSASKKGFFDRLKDDIRSFTQRKDNDNKKPKDSSD</sequence>
<proteinExistence type="predicted"/>